<dbReference type="Pfam" id="PF00725">
    <property type="entry name" value="3HCDH"/>
    <property type="match status" value="1"/>
</dbReference>
<accession>A0A3B0UKS2</accession>
<proteinExistence type="predicted"/>
<keyword evidence="1" id="KW-0560">Oxidoreductase</keyword>
<protein>
    <recommendedName>
        <fullName evidence="5">3-hydroxybutyryl-CoA dehydrogenase</fullName>
    </recommendedName>
</protein>
<evidence type="ECO:0000256" key="1">
    <source>
        <dbReference type="ARBA" id="ARBA00023002"/>
    </source>
</evidence>
<evidence type="ECO:0000259" key="3">
    <source>
        <dbReference type="Pfam" id="PF02737"/>
    </source>
</evidence>
<dbReference type="GO" id="GO:0006631">
    <property type="term" value="P:fatty acid metabolic process"/>
    <property type="evidence" value="ECO:0007669"/>
    <property type="project" value="InterPro"/>
</dbReference>
<evidence type="ECO:0000313" key="4">
    <source>
        <dbReference type="EMBL" id="VAW29670.1"/>
    </source>
</evidence>
<evidence type="ECO:0008006" key="5">
    <source>
        <dbReference type="Google" id="ProtNLM"/>
    </source>
</evidence>
<dbReference type="InterPro" id="IPR006176">
    <property type="entry name" value="3-OHacyl-CoA_DH_NAD-bd"/>
</dbReference>
<dbReference type="PROSITE" id="PS50176">
    <property type="entry name" value="ARM_REPEAT"/>
    <property type="match status" value="1"/>
</dbReference>
<dbReference type="AlphaFoldDB" id="A0A3B0UKS2"/>
<dbReference type="Pfam" id="PF02737">
    <property type="entry name" value="3HCDH_N"/>
    <property type="match status" value="1"/>
</dbReference>
<dbReference type="Gene3D" id="3.40.50.720">
    <property type="entry name" value="NAD(P)-binding Rossmann-like Domain"/>
    <property type="match status" value="1"/>
</dbReference>
<sequence>MTYDERLQNVSVLGAAGKMGSGILLLTAVEMADRALLPENKGKTFVLNAIDVSDKGLAGLMSYLRAQVRKIAEKKTVWLRKMYAGRDDLIENFDIIDEYIFDVMNIVRPTTAMETAYRSSLVFEAVNENRALKVKLFSQIKQNSDKDVWFFTNTSSVPIHLIDEEAKLEGKVIGFHFYNPPAVQRLVELIRTDNTKDEVVEFAYNYAKNLRKIIVPSNDFAGFIGNGHFMRDGLHGIKEAETLAKEKNIPLYKAIYMMNKITQEYLIRPMGIFQLMDYVGIDVMQFILNVMNPFVKDEDLQNDLLDKMMEQGVKGGQYSSGAQKNGFLKYEKGKPVAVWDIHKQEYVNIDTFKDECDAMLGNLPDSAVAWKATLRMKNKEEVFTGFFNDLKAMDTLGADIAINYGKRSKAIGEKLVSDKVANNSDDVNTVMLTGFFHAYGPINNYFD</sequence>
<dbReference type="Gene3D" id="1.10.1040.50">
    <property type="match status" value="1"/>
</dbReference>
<dbReference type="PANTHER" id="PTHR48075:SF5">
    <property type="entry name" value="3-HYDROXYBUTYRYL-COA DEHYDROGENASE"/>
    <property type="match status" value="1"/>
</dbReference>
<dbReference type="InterPro" id="IPR008927">
    <property type="entry name" value="6-PGluconate_DH-like_C_sf"/>
</dbReference>
<dbReference type="EMBL" id="UOET01000400">
    <property type="protein sequence ID" value="VAW29670.1"/>
    <property type="molecule type" value="Genomic_DNA"/>
</dbReference>
<dbReference type="GO" id="GO:0016616">
    <property type="term" value="F:oxidoreductase activity, acting on the CH-OH group of donors, NAD or NADP as acceptor"/>
    <property type="evidence" value="ECO:0007669"/>
    <property type="project" value="InterPro"/>
</dbReference>
<feature type="domain" description="3-hydroxyacyl-CoA dehydrogenase C-terminal" evidence="2">
    <location>
        <begin position="268"/>
        <end position="320"/>
    </location>
</feature>
<dbReference type="SUPFAM" id="SSF51735">
    <property type="entry name" value="NAD(P)-binding Rossmann-fold domains"/>
    <property type="match status" value="1"/>
</dbReference>
<feature type="domain" description="3-hydroxyacyl-CoA dehydrogenase NAD binding" evidence="3">
    <location>
        <begin position="10"/>
        <end position="219"/>
    </location>
</feature>
<dbReference type="InterPro" id="IPR000225">
    <property type="entry name" value="Armadillo"/>
</dbReference>
<dbReference type="PANTHER" id="PTHR48075">
    <property type="entry name" value="3-HYDROXYACYL-COA DEHYDROGENASE FAMILY PROTEIN"/>
    <property type="match status" value="1"/>
</dbReference>
<reference evidence="4" key="1">
    <citation type="submission" date="2018-06" db="EMBL/GenBank/DDBJ databases">
        <authorList>
            <person name="Zhirakovskaya E."/>
        </authorList>
    </citation>
    <scope>NUCLEOTIDE SEQUENCE</scope>
</reference>
<evidence type="ECO:0000259" key="2">
    <source>
        <dbReference type="Pfam" id="PF00725"/>
    </source>
</evidence>
<gene>
    <name evidence="4" type="ORF">MNBD_BACTEROID07-1592</name>
</gene>
<organism evidence="4">
    <name type="scientific">hydrothermal vent metagenome</name>
    <dbReference type="NCBI Taxonomy" id="652676"/>
    <lineage>
        <taxon>unclassified sequences</taxon>
        <taxon>metagenomes</taxon>
        <taxon>ecological metagenomes</taxon>
    </lineage>
</organism>
<dbReference type="InterPro" id="IPR006108">
    <property type="entry name" value="3HC_DH_C"/>
</dbReference>
<dbReference type="GO" id="GO:0070403">
    <property type="term" value="F:NAD+ binding"/>
    <property type="evidence" value="ECO:0007669"/>
    <property type="project" value="InterPro"/>
</dbReference>
<dbReference type="InterPro" id="IPR036291">
    <property type="entry name" value="NAD(P)-bd_dom_sf"/>
</dbReference>
<name>A0A3B0UKS2_9ZZZZ</name>
<dbReference type="SUPFAM" id="SSF48179">
    <property type="entry name" value="6-phosphogluconate dehydrogenase C-terminal domain-like"/>
    <property type="match status" value="1"/>
</dbReference>